<dbReference type="Proteomes" id="UP000008332">
    <property type="component" value="Chromosome"/>
</dbReference>
<dbReference type="eggNOG" id="COG0457">
    <property type="taxonomic scope" value="Bacteria"/>
</dbReference>
<keyword evidence="3" id="KW-1185">Reference proteome</keyword>
<organism evidence="2 3">
    <name type="scientific">Albidiferax ferrireducens (strain ATCC BAA-621 / DSM 15236 / T118)</name>
    <name type="common">Rhodoferax ferrireducens</name>
    <dbReference type="NCBI Taxonomy" id="338969"/>
    <lineage>
        <taxon>Bacteria</taxon>
        <taxon>Pseudomonadati</taxon>
        <taxon>Pseudomonadota</taxon>
        <taxon>Betaproteobacteria</taxon>
        <taxon>Burkholderiales</taxon>
        <taxon>Comamonadaceae</taxon>
        <taxon>Rhodoferax</taxon>
    </lineage>
</organism>
<dbReference type="OrthoDB" id="9809392at2"/>
<proteinExistence type="predicted"/>
<dbReference type="AlphaFoldDB" id="Q222P2"/>
<feature type="signal peptide" evidence="1">
    <location>
        <begin position="1"/>
        <end position="21"/>
    </location>
</feature>
<dbReference type="Gene3D" id="1.25.40.10">
    <property type="entry name" value="Tetratricopeptide repeat domain"/>
    <property type="match status" value="1"/>
</dbReference>
<reference evidence="3" key="1">
    <citation type="submission" date="2006-02" db="EMBL/GenBank/DDBJ databases">
        <title>Complete sequence of chromosome of Rhodoferax ferrireducens DSM 15236.</title>
        <authorList>
            <person name="Copeland A."/>
            <person name="Lucas S."/>
            <person name="Lapidus A."/>
            <person name="Barry K."/>
            <person name="Detter J.C."/>
            <person name="Glavina del Rio T."/>
            <person name="Hammon N."/>
            <person name="Israni S."/>
            <person name="Pitluck S."/>
            <person name="Brettin T."/>
            <person name="Bruce D."/>
            <person name="Han C."/>
            <person name="Tapia R."/>
            <person name="Gilna P."/>
            <person name="Kiss H."/>
            <person name="Schmutz J."/>
            <person name="Larimer F."/>
            <person name="Land M."/>
            <person name="Kyrpides N."/>
            <person name="Ivanova N."/>
            <person name="Richardson P."/>
        </authorList>
    </citation>
    <scope>NUCLEOTIDE SEQUENCE [LARGE SCALE GENOMIC DNA]</scope>
    <source>
        <strain evidence="3">ATCC BAA-621 / DSM 15236 / T118</strain>
    </source>
</reference>
<dbReference type="InterPro" id="IPR036249">
    <property type="entry name" value="Thioredoxin-like_sf"/>
</dbReference>
<evidence type="ECO:0000256" key="1">
    <source>
        <dbReference type="SAM" id="SignalP"/>
    </source>
</evidence>
<evidence type="ECO:0000313" key="2">
    <source>
        <dbReference type="EMBL" id="ABD68011.1"/>
    </source>
</evidence>
<dbReference type="InterPro" id="IPR011990">
    <property type="entry name" value="TPR-like_helical_dom_sf"/>
</dbReference>
<dbReference type="RefSeq" id="WP_011462584.1">
    <property type="nucleotide sequence ID" value="NC_007908.1"/>
</dbReference>
<dbReference type="SUPFAM" id="SSF52833">
    <property type="entry name" value="Thioredoxin-like"/>
    <property type="match status" value="1"/>
</dbReference>
<dbReference type="InterPro" id="IPR019734">
    <property type="entry name" value="TPR_rpt"/>
</dbReference>
<keyword evidence="1" id="KW-0732">Signal</keyword>
<evidence type="ECO:0000313" key="3">
    <source>
        <dbReference type="Proteomes" id="UP000008332"/>
    </source>
</evidence>
<name>Q222P2_ALBFT</name>
<dbReference type="KEGG" id="rfr:Rfer_0254"/>
<dbReference type="HOGENOM" id="CLU_1030051_0_0_4"/>
<dbReference type="SMART" id="SM00028">
    <property type="entry name" value="TPR"/>
    <property type="match status" value="2"/>
</dbReference>
<dbReference type="EMBL" id="CP000267">
    <property type="protein sequence ID" value="ABD68011.1"/>
    <property type="molecule type" value="Genomic_DNA"/>
</dbReference>
<gene>
    <name evidence="2" type="ordered locus">Rfer_0254</name>
</gene>
<sequence>MNIAALLVLVGLVAVFQPASAAHAAIGTPVASTEMPTLEGGKAQVMGNVEANVLVFFRPDQPRSAGALRELARCQKDFAGKSVRWVAVVPSSASLPGVMTLMRDTSFAAPVLLDNGDALYGSLGLDLHPVVVIVGRDQKLAAFEPFRVLDYCTVISARIRHVLREISDAELGAVLDPPKATQGGNEQVARRYRAFAEVQFKNKDYDKALVSVRKGLAKDPLLAPAHALLGQILLAQGNCADAVPAFNQALLLDGASTVARDGLERCKSAR</sequence>
<dbReference type="STRING" id="338969.Rfer_0254"/>
<dbReference type="SUPFAM" id="SSF48452">
    <property type="entry name" value="TPR-like"/>
    <property type="match status" value="1"/>
</dbReference>
<dbReference type="Gene3D" id="3.40.30.10">
    <property type="entry name" value="Glutaredoxin"/>
    <property type="match status" value="1"/>
</dbReference>
<feature type="chain" id="PRO_5004200862" evidence="1">
    <location>
        <begin position="22"/>
        <end position="270"/>
    </location>
</feature>
<accession>Q222P2</accession>
<protein>
    <submittedName>
        <fullName evidence="2">Tetratricopeptide TPR_2</fullName>
    </submittedName>
</protein>